<dbReference type="RefSeq" id="XP_026191986.1">
    <property type="nucleotide sequence ID" value="XM_026336201.1"/>
</dbReference>
<dbReference type="EC" id="3.1.2.4" evidence="2"/>
<proteinExistence type="predicted"/>
<dbReference type="Proteomes" id="UP000515125">
    <property type="component" value="Unplaced"/>
</dbReference>
<accession>A0A6P6RVT8</accession>
<dbReference type="InterPro" id="IPR045004">
    <property type="entry name" value="ECH_dom"/>
</dbReference>
<dbReference type="CDD" id="cd06558">
    <property type="entry name" value="crotonase-like"/>
    <property type="match status" value="1"/>
</dbReference>
<evidence type="ECO:0000256" key="4">
    <source>
        <dbReference type="SAM" id="MobiDB-lite"/>
    </source>
</evidence>
<dbReference type="Pfam" id="PF16113">
    <property type="entry name" value="ECH_2"/>
    <property type="match status" value="2"/>
</dbReference>
<keyword evidence="6" id="KW-1185">Reference proteome</keyword>
<protein>
    <recommendedName>
        <fullName evidence="2">3-hydroxyisobutyryl-CoA hydrolase</fullName>
        <ecNumber evidence="2">3.1.2.4</ecNumber>
    </recommendedName>
</protein>
<feature type="domain" description="Enoyl-CoA hydratase/isomerase" evidence="5">
    <location>
        <begin position="24"/>
        <end position="309"/>
    </location>
</feature>
<dbReference type="InterPro" id="IPR029045">
    <property type="entry name" value="ClpP/crotonase-like_dom_sf"/>
</dbReference>
<dbReference type="GO" id="GO:0006574">
    <property type="term" value="P:L-valine catabolic process"/>
    <property type="evidence" value="ECO:0007669"/>
    <property type="project" value="TreeGrafter"/>
</dbReference>
<evidence type="ECO:0000256" key="2">
    <source>
        <dbReference type="ARBA" id="ARBA00011915"/>
    </source>
</evidence>
<dbReference type="GO" id="GO:0003860">
    <property type="term" value="F:3-hydroxyisobutyryl-CoA hydrolase activity"/>
    <property type="evidence" value="ECO:0007669"/>
    <property type="project" value="UniProtKB-EC"/>
</dbReference>
<evidence type="ECO:0000313" key="7">
    <source>
        <dbReference type="RefSeq" id="XP_026191986.1"/>
    </source>
</evidence>
<organism evidence="6 7">
    <name type="scientific">Cyclospora cayetanensis</name>
    <dbReference type="NCBI Taxonomy" id="88456"/>
    <lineage>
        <taxon>Eukaryota</taxon>
        <taxon>Sar</taxon>
        <taxon>Alveolata</taxon>
        <taxon>Apicomplexa</taxon>
        <taxon>Conoidasida</taxon>
        <taxon>Coccidia</taxon>
        <taxon>Eucoccidiorida</taxon>
        <taxon>Eimeriorina</taxon>
        <taxon>Eimeriidae</taxon>
        <taxon>Cyclospora</taxon>
    </lineage>
</organism>
<evidence type="ECO:0000313" key="6">
    <source>
        <dbReference type="Proteomes" id="UP000515125"/>
    </source>
</evidence>
<dbReference type="PANTHER" id="PTHR43176:SF3">
    <property type="entry name" value="3-HYDROXYISOBUTYRYL-COA HYDROLASE, MITOCHONDRIAL"/>
    <property type="match status" value="1"/>
</dbReference>
<sequence length="436" mass="46802">MPRGGGEIVLEKVQNSASSLPVYTLTLCRSKALNALSLEMLQQMFQFFQQRQNEKGLVILRGEGPRAFCAGGDVRAVAEGGEAAAVAFFMQEYALDLLLAEERGLSVVALWNGIVFGGGVGITVHGGLRVCTERTQFAMPEVHIGLFPDVGMTQAFAELHPKGLGLYLALTGDRLTAGDLLDTGLATHFLPSAKLGEAITLLRQGPPSDVEPKAWASERLTALSVSPESCPAGFLARPLECSRLLTASFLSFLEAYFANPASLESLMAALEEGSDTCALCRKALEKLRRACPLSLVVTYKALRAREAATEAATKAAAAAAATATRPPTAGVLVETPDPGCPQETSRASLSSMRQPQHEKLPLQRLQLLREALNIELNLMCNMMAAAHSWNFKEGVRALLIDKDKKPKWEPSSVAAVSPAVVSSLFESKPFRRVARL</sequence>
<gene>
    <name evidence="7" type="primary">LOC34620816</name>
</gene>
<reference evidence="7" key="1">
    <citation type="submission" date="2025-08" db="UniProtKB">
        <authorList>
            <consortium name="RefSeq"/>
        </authorList>
    </citation>
    <scope>IDENTIFICATION</scope>
</reference>
<feature type="region of interest" description="Disordered" evidence="4">
    <location>
        <begin position="327"/>
        <end position="355"/>
    </location>
</feature>
<dbReference type="SUPFAM" id="SSF52096">
    <property type="entry name" value="ClpP/crotonase"/>
    <property type="match status" value="1"/>
</dbReference>
<feature type="domain" description="Enoyl-CoA hydratase/isomerase" evidence="5">
    <location>
        <begin position="364"/>
        <end position="425"/>
    </location>
</feature>
<dbReference type="InterPro" id="IPR032259">
    <property type="entry name" value="HIBYL-CoA-H"/>
</dbReference>
<name>A0A6P6RVT8_9EIME</name>
<evidence type="ECO:0000256" key="3">
    <source>
        <dbReference type="ARBA" id="ARBA00022801"/>
    </source>
</evidence>
<feature type="compositionally biased region" description="Polar residues" evidence="4">
    <location>
        <begin position="342"/>
        <end position="354"/>
    </location>
</feature>
<dbReference type="GeneID" id="34620816"/>
<dbReference type="Gene3D" id="3.90.226.10">
    <property type="entry name" value="2-enoyl-CoA Hydratase, Chain A, domain 1"/>
    <property type="match status" value="2"/>
</dbReference>
<comment type="catalytic activity">
    <reaction evidence="1">
        <text>3-hydroxy-2-methylpropanoyl-CoA + H2O = 3-hydroxy-2-methylpropanoate + CoA + H(+)</text>
        <dbReference type="Rhea" id="RHEA:20888"/>
        <dbReference type="ChEBI" id="CHEBI:11805"/>
        <dbReference type="ChEBI" id="CHEBI:15377"/>
        <dbReference type="ChEBI" id="CHEBI:15378"/>
        <dbReference type="ChEBI" id="CHEBI:57287"/>
        <dbReference type="ChEBI" id="CHEBI:57340"/>
        <dbReference type="EC" id="3.1.2.4"/>
    </reaction>
</comment>
<evidence type="ECO:0000259" key="5">
    <source>
        <dbReference type="Pfam" id="PF16113"/>
    </source>
</evidence>
<dbReference type="AlphaFoldDB" id="A0A6P6RVT8"/>
<keyword evidence="3 7" id="KW-0378">Hydrolase</keyword>
<dbReference type="OrthoDB" id="1737613at2759"/>
<evidence type="ECO:0000256" key="1">
    <source>
        <dbReference type="ARBA" id="ARBA00001709"/>
    </source>
</evidence>
<dbReference type="PANTHER" id="PTHR43176">
    <property type="entry name" value="3-HYDROXYISOBUTYRYL-COA HYDROLASE-RELATED"/>
    <property type="match status" value="1"/>
</dbReference>